<protein>
    <recommendedName>
        <fullName evidence="5">F-box domain-containing protein</fullName>
    </recommendedName>
</protein>
<keyword evidence="1" id="KW-0880">Kelch repeat</keyword>
<sequence length="505" mass="55368">MNVVNVNRPTSALPCLDKTDICWKVVSYLDCDDLLRVELVNHLWHTVANKQFSTLRSDSRYIHLAHLRHSAYDTDRRICCHISNLRAHGDGQVVLLGGAFGSPNTDSCILEDNVTQAKGKAVTNWNSRVDVGGVASVHDVNGNLLLIGGWDDGEEVALNSVCIYSFKKSRESWTNAQPINHARCFGAAGRTIQGDILHFGGGDSPYRGAACYSDTFIRKLTNDEWQENVVPNMNYKRCGHNVVTTFDDSIIVLGGYNGGDDYLSTVEMLTSSLDRWIQLPSMHSPRSGMAAVLGPCGSVYVAGGSPDGLSGLNTLERYDPREGKWAKLADMHKARGYTSGCLSLHGGFYVSCGMDGEAYHQSIEHYDFRSNTWTLLADPVTSSVGQQTMTSDEVKQVWEMVTGQAGGGNGANSVLSAQMQAALLAGEEVFLENNDAEGEEEEDLDQDQGSLQFEEFSVKSFDDEEESEEEGNEPQNASSESHSDGFVTLRKSFLGRSCHTMMRIL</sequence>
<gene>
    <name evidence="4" type="ORF">SELO1098_LOCUS32846</name>
</gene>
<evidence type="ECO:0000256" key="2">
    <source>
        <dbReference type="ARBA" id="ARBA00022737"/>
    </source>
</evidence>
<dbReference type="SMART" id="SM00612">
    <property type="entry name" value="Kelch"/>
    <property type="match status" value="4"/>
</dbReference>
<reference evidence="4" key="1">
    <citation type="submission" date="2021-01" db="EMBL/GenBank/DDBJ databases">
        <authorList>
            <person name="Corre E."/>
            <person name="Pelletier E."/>
            <person name="Niang G."/>
            <person name="Scheremetjew M."/>
            <person name="Finn R."/>
            <person name="Kale V."/>
            <person name="Holt S."/>
            <person name="Cochrane G."/>
            <person name="Meng A."/>
            <person name="Brown T."/>
            <person name="Cohen L."/>
        </authorList>
    </citation>
    <scope>NUCLEOTIDE SEQUENCE</scope>
    <source>
        <strain evidence="4">CCAP 955/1</strain>
    </source>
</reference>
<evidence type="ECO:0000313" key="4">
    <source>
        <dbReference type="EMBL" id="CAE0303987.1"/>
    </source>
</evidence>
<dbReference type="EMBL" id="HBIC01064083">
    <property type="protein sequence ID" value="CAE0303987.1"/>
    <property type="molecule type" value="Transcribed_RNA"/>
</dbReference>
<organism evidence="4">
    <name type="scientific">Spumella elongata</name>
    <dbReference type="NCBI Taxonomy" id="89044"/>
    <lineage>
        <taxon>Eukaryota</taxon>
        <taxon>Sar</taxon>
        <taxon>Stramenopiles</taxon>
        <taxon>Ochrophyta</taxon>
        <taxon>Chrysophyceae</taxon>
        <taxon>Chromulinales</taxon>
        <taxon>Chromulinaceae</taxon>
        <taxon>Spumella</taxon>
    </lineage>
</organism>
<dbReference type="InterPro" id="IPR015915">
    <property type="entry name" value="Kelch-typ_b-propeller"/>
</dbReference>
<name>A0A7S3HSU7_9STRA</name>
<dbReference type="PANTHER" id="PTHR46344:SF27">
    <property type="entry name" value="KELCH REPEAT SUPERFAMILY PROTEIN"/>
    <property type="match status" value="1"/>
</dbReference>
<evidence type="ECO:0000256" key="3">
    <source>
        <dbReference type="SAM" id="MobiDB-lite"/>
    </source>
</evidence>
<dbReference type="SUPFAM" id="SSF117281">
    <property type="entry name" value="Kelch motif"/>
    <property type="match status" value="1"/>
</dbReference>
<dbReference type="AlphaFoldDB" id="A0A7S3HSU7"/>
<evidence type="ECO:0008006" key="5">
    <source>
        <dbReference type="Google" id="ProtNLM"/>
    </source>
</evidence>
<feature type="region of interest" description="Disordered" evidence="3">
    <location>
        <begin position="436"/>
        <end position="484"/>
    </location>
</feature>
<proteinExistence type="predicted"/>
<evidence type="ECO:0000256" key="1">
    <source>
        <dbReference type="ARBA" id="ARBA00022441"/>
    </source>
</evidence>
<accession>A0A7S3HSU7</accession>
<feature type="compositionally biased region" description="Acidic residues" evidence="3">
    <location>
        <begin position="436"/>
        <end position="446"/>
    </location>
</feature>
<dbReference type="SUPFAM" id="SSF81383">
    <property type="entry name" value="F-box domain"/>
    <property type="match status" value="1"/>
</dbReference>
<dbReference type="Pfam" id="PF24681">
    <property type="entry name" value="Kelch_KLHDC2_KLHL20_DRC7"/>
    <property type="match status" value="1"/>
</dbReference>
<dbReference type="InterPro" id="IPR006652">
    <property type="entry name" value="Kelch_1"/>
</dbReference>
<feature type="compositionally biased region" description="Acidic residues" evidence="3">
    <location>
        <begin position="462"/>
        <end position="472"/>
    </location>
</feature>
<keyword evidence="2" id="KW-0677">Repeat</keyword>
<dbReference type="PANTHER" id="PTHR46344">
    <property type="entry name" value="OS02G0202900 PROTEIN"/>
    <property type="match status" value="1"/>
</dbReference>
<dbReference type="Gene3D" id="2.120.10.80">
    <property type="entry name" value="Kelch-type beta propeller"/>
    <property type="match status" value="2"/>
</dbReference>
<dbReference type="InterPro" id="IPR036047">
    <property type="entry name" value="F-box-like_dom_sf"/>
</dbReference>
<dbReference type="CDD" id="cd09917">
    <property type="entry name" value="F-box_SF"/>
    <property type="match status" value="1"/>
</dbReference>